<dbReference type="InterPro" id="IPR036962">
    <property type="entry name" value="Glyco_hydro_3_N_sf"/>
</dbReference>
<comment type="caution">
    <text evidence="10">The sequence shown here is derived from an EMBL/GenBank/DDBJ whole genome shotgun (WGS) entry which is preliminary data.</text>
</comment>
<dbReference type="SUPFAM" id="SSF51445">
    <property type="entry name" value="(Trans)glycosidases"/>
    <property type="match status" value="1"/>
</dbReference>
<evidence type="ECO:0000256" key="8">
    <source>
        <dbReference type="SAM" id="SignalP"/>
    </source>
</evidence>
<feature type="signal peptide" evidence="8">
    <location>
        <begin position="1"/>
        <end position="21"/>
    </location>
</feature>
<evidence type="ECO:0000256" key="4">
    <source>
        <dbReference type="ARBA" id="ARBA00022729"/>
    </source>
</evidence>
<evidence type="ECO:0000256" key="2">
    <source>
        <dbReference type="ARBA" id="ARBA00005336"/>
    </source>
</evidence>
<evidence type="ECO:0000313" key="11">
    <source>
        <dbReference type="Proteomes" id="UP001390339"/>
    </source>
</evidence>
<evidence type="ECO:0000256" key="3">
    <source>
        <dbReference type="ARBA" id="ARBA00012744"/>
    </source>
</evidence>
<feature type="chain" id="PRO_5046459842" description="beta-glucosidase" evidence="8">
    <location>
        <begin position="22"/>
        <end position="188"/>
    </location>
</feature>
<reference evidence="10 11" key="1">
    <citation type="journal article" date="2024" name="IMA Fungus">
        <title>Apiospora arundinis, a panoply of carbohydrate-active enzymes and secondary metabolites.</title>
        <authorList>
            <person name="Sorensen T."/>
            <person name="Petersen C."/>
            <person name="Muurmann A.T."/>
            <person name="Christiansen J.V."/>
            <person name="Brundto M.L."/>
            <person name="Overgaard C.K."/>
            <person name="Boysen A.T."/>
            <person name="Wollenberg R.D."/>
            <person name="Larsen T.O."/>
            <person name="Sorensen J.L."/>
            <person name="Nielsen K.L."/>
            <person name="Sondergaard T.E."/>
        </authorList>
    </citation>
    <scope>NUCLEOTIDE SEQUENCE [LARGE SCALE GENOMIC DNA]</scope>
    <source>
        <strain evidence="10 11">AAU 773</strain>
    </source>
</reference>
<keyword evidence="4 8" id="KW-0732">Signal</keyword>
<evidence type="ECO:0000256" key="7">
    <source>
        <dbReference type="ARBA" id="ARBA00023295"/>
    </source>
</evidence>
<organism evidence="10 11">
    <name type="scientific">Apiospora arundinis</name>
    <dbReference type="NCBI Taxonomy" id="335852"/>
    <lineage>
        <taxon>Eukaryota</taxon>
        <taxon>Fungi</taxon>
        <taxon>Dikarya</taxon>
        <taxon>Ascomycota</taxon>
        <taxon>Pezizomycotina</taxon>
        <taxon>Sordariomycetes</taxon>
        <taxon>Xylariomycetidae</taxon>
        <taxon>Amphisphaeriales</taxon>
        <taxon>Apiosporaceae</taxon>
        <taxon>Apiospora</taxon>
    </lineage>
</organism>
<protein>
    <recommendedName>
        <fullName evidence="3">beta-glucosidase</fullName>
        <ecNumber evidence="3">3.2.1.21</ecNumber>
    </recommendedName>
</protein>
<dbReference type="InterPro" id="IPR051915">
    <property type="entry name" value="Cellulose_Degrad_GH3"/>
</dbReference>
<dbReference type="PANTHER" id="PTHR30620">
    <property type="entry name" value="PERIPLASMIC BETA-GLUCOSIDASE-RELATED"/>
    <property type="match status" value="1"/>
</dbReference>
<keyword evidence="11" id="KW-1185">Reference proteome</keyword>
<dbReference type="EC" id="3.2.1.21" evidence="3"/>
<keyword evidence="6" id="KW-0325">Glycoprotein</keyword>
<comment type="catalytic activity">
    <reaction evidence="1">
        <text>Hydrolysis of terminal, non-reducing beta-D-glucosyl residues with release of beta-D-glucose.</text>
        <dbReference type="EC" id="3.2.1.21"/>
    </reaction>
</comment>
<proteinExistence type="inferred from homology"/>
<comment type="similarity">
    <text evidence="2">Belongs to the glycosyl hydrolase 3 family.</text>
</comment>
<sequence>MLPMTMLRAIAAICLWWLAAAQLRPHYSNVDQRWLGHGRAQETLPGKDSFLDALISNMTVEDLVLQVHLMFAGEIIGVESKNELYDHTMRFSPGSHIGVMHDWYTLNASQYNELQRLNLDKSRLKVPLMHTAECLHGVGSFKQSMFPQSLGLSASFDTDLVYRIGRAIAKEARSTGIHACFSPVLDIG</sequence>
<dbReference type="PANTHER" id="PTHR30620:SF16">
    <property type="entry name" value="LYSOSOMAL BETA GLUCOSIDASE"/>
    <property type="match status" value="1"/>
</dbReference>
<name>A0ABR2IVT7_9PEZI</name>
<dbReference type="Gene3D" id="3.20.20.300">
    <property type="entry name" value="Glycoside hydrolase, family 3, N-terminal domain"/>
    <property type="match status" value="1"/>
</dbReference>
<keyword evidence="7" id="KW-0326">Glycosidase</keyword>
<accession>A0ABR2IVT7</accession>
<dbReference type="Pfam" id="PF00933">
    <property type="entry name" value="Glyco_hydro_3"/>
    <property type="match status" value="1"/>
</dbReference>
<evidence type="ECO:0000256" key="6">
    <source>
        <dbReference type="ARBA" id="ARBA00023180"/>
    </source>
</evidence>
<dbReference type="InterPro" id="IPR001764">
    <property type="entry name" value="Glyco_hydro_3_N"/>
</dbReference>
<keyword evidence="5" id="KW-0378">Hydrolase</keyword>
<evidence type="ECO:0000256" key="1">
    <source>
        <dbReference type="ARBA" id="ARBA00000448"/>
    </source>
</evidence>
<evidence type="ECO:0000259" key="9">
    <source>
        <dbReference type="Pfam" id="PF00933"/>
    </source>
</evidence>
<evidence type="ECO:0000313" key="10">
    <source>
        <dbReference type="EMBL" id="KAK8868955.1"/>
    </source>
</evidence>
<dbReference type="Proteomes" id="UP001390339">
    <property type="component" value="Unassembled WGS sequence"/>
</dbReference>
<gene>
    <name evidence="10" type="ORF">PGQ11_007533</name>
</gene>
<dbReference type="EMBL" id="JAPCWZ010000004">
    <property type="protein sequence ID" value="KAK8868955.1"/>
    <property type="molecule type" value="Genomic_DNA"/>
</dbReference>
<feature type="domain" description="Glycoside hydrolase family 3 N-terminal" evidence="9">
    <location>
        <begin position="106"/>
        <end position="188"/>
    </location>
</feature>
<dbReference type="InterPro" id="IPR017853">
    <property type="entry name" value="GH"/>
</dbReference>
<evidence type="ECO:0000256" key="5">
    <source>
        <dbReference type="ARBA" id="ARBA00022801"/>
    </source>
</evidence>
<dbReference type="PRINTS" id="PR00133">
    <property type="entry name" value="GLHYDRLASE3"/>
</dbReference>